<name>D7BDK7_ALLS1</name>
<dbReference type="SUPFAM" id="SSF51726">
    <property type="entry name" value="UROD/MetE-like"/>
    <property type="match status" value="1"/>
</dbReference>
<keyword evidence="8 10" id="KW-0456">Lyase</keyword>
<evidence type="ECO:0000256" key="6">
    <source>
        <dbReference type="ARBA" id="ARBA00022490"/>
    </source>
</evidence>
<comment type="subunit">
    <text evidence="4 10">Homodimer.</text>
</comment>
<dbReference type="InterPro" id="IPR038071">
    <property type="entry name" value="UROD/MetE-like_sf"/>
</dbReference>
<evidence type="ECO:0000256" key="4">
    <source>
        <dbReference type="ARBA" id="ARBA00011738"/>
    </source>
</evidence>
<dbReference type="InterPro" id="IPR000257">
    <property type="entry name" value="Uroporphyrinogen_deCOase"/>
</dbReference>
<dbReference type="AlphaFoldDB" id="D7BDK7"/>
<reference evidence="14 15" key="1">
    <citation type="journal article" date="2010" name="Stand. Genomic Sci.">
        <title>Complete genome sequence of Meiothermus silvanus type strain (VI-R2).</title>
        <authorList>
            <person name="Sikorski J."/>
            <person name="Tindall B.J."/>
            <person name="Lowry S."/>
            <person name="Lucas S."/>
            <person name="Nolan M."/>
            <person name="Copeland A."/>
            <person name="Glavina Del Rio T."/>
            <person name="Tice H."/>
            <person name="Cheng J.F."/>
            <person name="Han C."/>
            <person name="Pitluck S."/>
            <person name="Liolios K."/>
            <person name="Ivanova N."/>
            <person name="Mavromatis K."/>
            <person name="Mikhailova N."/>
            <person name="Pati A."/>
            <person name="Goodwin L."/>
            <person name="Chen A."/>
            <person name="Palaniappan K."/>
            <person name="Land M."/>
            <person name="Hauser L."/>
            <person name="Chang Y.J."/>
            <person name="Jeffries C.D."/>
            <person name="Rohde M."/>
            <person name="Goker M."/>
            <person name="Woyke T."/>
            <person name="Bristow J."/>
            <person name="Eisen J.A."/>
            <person name="Markowitz V."/>
            <person name="Hugenholtz P."/>
            <person name="Kyrpides N.C."/>
            <person name="Klenk H.P."/>
            <person name="Lapidus A."/>
        </authorList>
    </citation>
    <scope>NUCLEOTIDE SEQUENCE [LARGE SCALE GENOMIC DNA]</scope>
    <source>
        <strain evidence="15">ATCC 700542 / DSM 9946 / VI-R2</strain>
    </source>
</reference>
<dbReference type="Gene3D" id="3.20.20.210">
    <property type="match status" value="1"/>
</dbReference>
<evidence type="ECO:0000256" key="2">
    <source>
        <dbReference type="ARBA" id="ARBA00004804"/>
    </source>
</evidence>
<dbReference type="PROSITE" id="PS00906">
    <property type="entry name" value="UROD_1"/>
    <property type="match status" value="1"/>
</dbReference>
<feature type="binding site" evidence="10">
    <location>
        <position position="161"/>
    </location>
    <ligand>
        <name>substrate</name>
    </ligand>
</feature>
<dbReference type="Pfam" id="PF01208">
    <property type="entry name" value="URO-D"/>
    <property type="match status" value="1"/>
</dbReference>
<evidence type="ECO:0000259" key="13">
    <source>
        <dbReference type="PROSITE" id="PS00906"/>
    </source>
</evidence>
<comment type="similarity">
    <text evidence="3 10 12">Belongs to the uroporphyrinogen decarboxylase family.</text>
</comment>
<comment type="catalytic activity">
    <reaction evidence="10 11">
        <text>uroporphyrinogen III + 4 H(+) = coproporphyrinogen III + 4 CO2</text>
        <dbReference type="Rhea" id="RHEA:19865"/>
        <dbReference type="ChEBI" id="CHEBI:15378"/>
        <dbReference type="ChEBI" id="CHEBI:16526"/>
        <dbReference type="ChEBI" id="CHEBI:57308"/>
        <dbReference type="ChEBI" id="CHEBI:57309"/>
        <dbReference type="EC" id="4.1.1.37"/>
    </reaction>
</comment>
<dbReference type="EC" id="4.1.1.37" evidence="5 10"/>
<dbReference type="RefSeq" id="WP_013159359.1">
    <property type="nucleotide sequence ID" value="NC_014212.1"/>
</dbReference>
<evidence type="ECO:0000313" key="14">
    <source>
        <dbReference type="EMBL" id="ADH64827.1"/>
    </source>
</evidence>
<evidence type="ECO:0000256" key="11">
    <source>
        <dbReference type="RuleBase" id="RU000554"/>
    </source>
</evidence>
<dbReference type="eggNOG" id="COG0407">
    <property type="taxonomic scope" value="Bacteria"/>
</dbReference>
<evidence type="ECO:0000256" key="7">
    <source>
        <dbReference type="ARBA" id="ARBA00022793"/>
    </source>
</evidence>
<proteinExistence type="inferred from homology"/>
<dbReference type="FunFam" id="3.20.20.210:FF:000008">
    <property type="entry name" value="Uroporphyrinogen decarboxylase"/>
    <property type="match status" value="1"/>
</dbReference>
<feature type="domain" description="Uroporphyrinogen decarboxylase (URO-D)" evidence="13">
    <location>
        <begin position="31"/>
        <end position="40"/>
    </location>
</feature>
<feature type="site" description="Transition state stabilizer" evidence="10">
    <location>
        <position position="85"/>
    </location>
</feature>
<dbReference type="PANTHER" id="PTHR21091:SF169">
    <property type="entry name" value="UROPORPHYRINOGEN DECARBOXYLASE"/>
    <property type="match status" value="1"/>
</dbReference>
<dbReference type="HAMAP" id="MF_00218">
    <property type="entry name" value="URO_D"/>
    <property type="match status" value="1"/>
</dbReference>
<dbReference type="HOGENOM" id="CLU_040933_0_0_0"/>
<comment type="caution">
    <text evidence="10">Lacks conserved residue(s) required for the propagation of feature annotation.</text>
</comment>
<feature type="binding site" evidence="10">
    <location>
        <position position="328"/>
    </location>
    <ligand>
        <name>substrate</name>
    </ligand>
</feature>
<dbReference type="UniPathway" id="UPA00251">
    <property type="reaction ID" value="UER00321"/>
</dbReference>
<evidence type="ECO:0000256" key="3">
    <source>
        <dbReference type="ARBA" id="ARBA00009935"/>
    </source>
</evidence>
<keyword evidence="9 10" id="KW-0627">Porphyrin biosynthesis</keyword>
<dbReference type="CDD" id="cd00717">
    <property type="entry name" value="URO-D"/>
    <property type="match status" value="1"/>
</dbReference>
<keyword evidence="7 10" id="KW-0210">Decarboxylase</keyword>
<evidence type="ECO:0000256" key="12">
    <source>
        <dbReference type="RuleBase" id="RU004169"/>
    </source>
</evidence>
<dbReference type="EMBL" id="CP002042">
    <property type="protein sequence ID" value="ADH64827.1"/>
    <property type="molecule type" value="Genomic_DNA"/>
</dbReference>
<feature type="binding site" evidence="10">
    <location>
        <position position="216"/>
    </location>
    <ligand>
        <name>substrate</name>
    </ligand>
</feature>
<evidence type="ECO:0000256" key="5">
    <source>
        <dbReference type="ARBA" id="ARBA00012288"/>
    </source>
</evidence>
<protein>
    <recommendedName>
        <fullName evidence="5 10">Uroporphyrinogen decarboxylase</fullName>
        <shortName evidence="10">UPD</shortName>
        <shortName evidence="10">URO-D</shortName>
        <ecNumber evidence="5 10">4.1.1.37</ecNumber>
    </recommendedName>
</protein>
<comment type="function">
    <text evidence="10">Catalyzes the decarboxylation of four acetate groups of uroporphyrinogen-III to yield coproporphyrinogen-III.</text>
</comment>
<dbReference type="NCBIfam" id="TIGR01464">
    <property type="entry name" value="hemE"/>
    <property type="match status" value="1"/>
</dbReference>
<comment type="subcellular location">
    <subcellularLocation>
        <location evidence="1">Cytoplasm</location>
        <location evidence="1">Cytosol</location>
    </subcellularLocation>
</comment>
<evidence type="ECO:0000256" key="10">
    <source>
        <dbReference type="HAMAP-Rule" id="MF_00218"/>
    </source>
</evidence>
<sequence length="356" mass="39617">MMAVPPAPDNPLTETPLFLRAAWGEDTSRAPIWVMRQAGRYLPEYLAVKARASFWEMVRTPELAAEVTLQPLRRFPLDAAILFSDIMTPLQAMGVRIEFNPGPLIAEPIRSLRHIEALRVPEPEEIAPFGEEAIRLVRRELEGKNIPLIGFGGAPLTLATYLIQGSGSKEYEAFRAFLRQEPAAAHTLLEKLTEVSIRYLQGQLRAGAQAIQLFDSWAGLLDEATYRAFALPYTTRVLEALAGWGAPRIYLAVGASHLYPVIAELPLEVVSVDWRLGLERIRPYFPQRTLQGNLDPAVLLAPPEVIAQEAHRVLRAGLGGPHIFNLGHGILRQTPPEHLAHLIETVHAFDRTPEQI</sequence>
<dbReference type="KEGG" id="msv:Mesil_2989"/>
<feature type="binding site" evidence="10">
    <location>
        <position position="85"/>
    </location>
    <ligand>
        <name>substrate</name>
    </ligand>
</feature>
<feature type="binding site" evidence="10">
    <location>
        <begin position="36"/>
        <end position="40"/>
    </location>
    <ligand>
        <name>substrate</name>
    </ligand>
</feature>
<evidence type="ECO:0000256" key="9">
    <source>
        <dbReference type="ARBA" id="ARBA00023244"/>
    </source>
</evidence>
<dbReference type="GO" id="GO:0004853">
    <property type="term" value="F:uroporphyrinogen decarboxylase activity"/>
    <property type="evidence" value="ECO:0007669"/>
    <property type="project" value="UniProtKB-UniRule"/>
</dbReference>
<gene>
    <name evidence="10" type="primary">hemE</name>
    <name evidence="14" type="ordered locus">Mesil_2989</name>
</gene>
<keyword evidence="15" id="KW-1185">Reference proteome</keyword>
<comment type="pathway">
    <text evidence="2 10 11">Porphyrin-containing compound metabolism; protoporphyrin-IX biosynthesis; coproporphyrinogen-III from 5-aminolevulinate: step 4/4.</text>
</comment>
<evidence type="ECO:0000313" key="15">
    <source>
        <dbReference type="Proteomes" id="UP000001916"/>
    </source>
</evidence>
<evidence type="ECO:0000256" key="1">
    <source>
        <dbReference type="ARBA" id="ARBA00004514"/>
    </source>
</evidence>
<organism evidence="14 15">
    <name type="scientific">Allomeiothermus silvanus (strain ATCC 700542 / DSM 9946 / NBRC 106475 / NCIMB 13440 / VI-R2)</name>
    <name type="common">Thermus silvanus</name>
    <dbReference type="NCBI Taxonomy" id="526227"/>
    <lineage>
        <taxon>Bacteria</taxon>
        <taxon>Thermotogati</taxon>
        <taxon>Deinococcota</taxon>
        <taxon>Deinococci</taxon>
        <taxon>Thermales</taxon>
        <taxon>Thermaceae</taxon>
        <taxon>Allomeiothermus</taxon>
    </lineage>
</organism>
<accession>D7BDK7</accession>
<dbReference type="PANTHER" id="PTHR21091">
    <property type="entry name" value="METHYLTETRAHYDROFOLATE:HOMOCYSTEINE METHYLTRANSFERASE RELATED"/>
    <property type="match status" value="1"/>
</dbReference>
<dbReference type="GO" id="GO:0006782">
    <property type="term" value="P:protoporphyrinogen IX biosynthetic process"/>
    <property type="evidence" value="ECO:0007669"/>
    <property type="project" value="UniProtKB-UniRule"/>
</dbReference>
<evidence type="ECO:0000256" key="8">
    <source>
        <dbReference type="ARBA" id="ARBA00023239"/>
    </source>
</evidence>
<keyword evidence="6 10" id="KW-0963">Cytoplasm</keyword>
<dbReference type="GO" id="GO:0005829">
    <property type="term" value="C:cytosol"/>
    <property type="evidence" value="ECO:0007669"/>
    <property type="project" value="UniProtKB-SubCell"/>
</dbReference>
<dbReference type="Proteomes" id="UP000001916">
    <property type="component" value="Chromosome"/>
</dbReference>
<dbReference type="InterPro" id="IPR006361">
    <property type="entry name" value="Uroporphyrinogen_deCO2ase_HemE"/>
</dbReference>
<dbReference type="STRING" id="526227.Mesil_2989"/>